<dbReference type="SMART" id="SM00758">
    <property type="entry name" value="PA14"/>
    <property type="match status" value="1"/>
</dbReference>
<dbReference type="Pfam" id="PF07691">
    <property type="entry name" value="PA14"/>
    <property type="match status" value="1"/>
</dbReference>
<keyword evidence="1" id="KW-0732">Signal</keyword>
<proteinExistence type="predicted"/>
<dbReference type="InterPro" id="IPR011658">
    <property type="entry name" value="PA14_dom"/>
</dbReference>
<sequence>MAKWYTAAVAVFLLGVRAAAQESGYDRKALQVCMRVTLQECQVFTRHQRLTEYRQVHRKTTDGRLCAAAFVQDNVTYTDCTNSKAPDGTIGRPWCYVEVQLLGKGSRDWDYCQDVVDYDAVRTNARSLFHRKAVELASAAEQMDTQVQRLKDTSHRHREVCTSSDIVAGRSREAEDILRGAQHSVSQLQAGASKIHELQQTIMSVKQAIDRDYENAVNSKLNCEAVRGYEDKPHADGLRASFYNNASFRGPPVAYADYTVLDALWESSSPMEGVTFQDFSIRWDGYIMAPTSGKFEFVTRADCGVRVFLDGSPIIVDRMPTPAEGAAFSDSPVRLLEPTEDSSLKKTYSPPQQLRGGHLYQLRVEYFHLSALKFGDADKAIISLAWRSNATPEQPISPDYFFKGASSPPLRISGLPGSTFDMSMLKDGVLAFIDSTEYVIADVPPKYEGSKLIRTRTNPSWSDVHLEISGDANVYVAVPRGGARPFQKSAENLRPLRFDRTGDSFSVYLVERETDMASQQVPFDIYGGRVLAGVTGFSVAPGTSYFIFVAPTRKGEQSCEEELTLVSLTDSEFFSSCTSSSYASTAYDCNAGLSGKNLDLPFGAWRTSSGRGIGQYIMVSFSKPIELAAFQFKTLEDPRSWPTEISIEYPGSRDTQKITVIPGDHTYQLTPRVTEGVKATITGMRDPLASSATGGSFAFIGSPCVQKEEVESTGVKDSISIVFGGGSSGIVRPGYSLDDGSPKAAHGSFYYGWDHQAPVVNPRLCGSGAGGGGVSFSEPNCSEADKCNSLVDCEYPNSWSIDMPSYGAFRVTVEVGSPCGDAIANSLYINGTPFILNEILRPGQYSTPFTATQHFNT</sequence>
<protein>
    <submittedName>
        <fullName evidence="3">PA14 domain-containing protein</fullName>
    </submittedName>
</protein>
<keyword evidence="4" id="KW-1185">Reference proteome</keyword>
<evidence type="ECO:0000313" key="4">
    <source>
        <dbReference type="Proteomes" id="UP000224006"/>
    </source>
</evidence>
<feature type="signal peptide" evidence="1">
    <location>
        <begin position="1"/>
        <end position="20"/>
    </location>
</feature>
<dbReference type="GeneID" id="40313494"/>
<accession>A0A2A9M600</accession>
<organism evidence="3 4">
    <name type="scientific">Besnoitia besnoiti</name>
    <name type="common">Apicomplexan protozoan</name>
    <dbReference type="NCBI Taxonomy" id="94643"/>
    <lineage>
        <taxon>Eukaryota</taxon>
        <taxon>Sar</taxon>
        <taxon>Alveolata</taxon>
        <taxon>Apicomplexa</taxon>
        <taxon>Conoidasida</taxon>
        <taxon>Coccidia</taxon>
        <taxon>Eucoccidiorida</taxon>
        <taxon>Eimeriorina</taxon>
        <taxon>Sarcocystidae</taxon>
        <taxon>Besnoitia</taxon>
    </lineage>
</organism>
<dbReference type="Gene3D" id="2.10.10.10">
    <property type="entry name" value="Fibronectin, type II, collagen-binding"/>
    <property type="match status" value="1"/>
</dbReference>
<dbReference type="RefSeq" id="XP_029217378.1">
    <property type="nucleotide sequence ID" value="XM_029366918.1"/>
</dbReference>
<dbReference type="AlphaFoldDB" id="A0A2A9M600"/>
<dbReference type="EMBL" id="NWUJ01000009">
    <property type="protein sequence ID" value="PFH33369.1"/>
    <property type="molecule type" value="Genomic_DNA"/>
</dbReference>
<dbReference type="SUPFAM" id="SSF56988">
    <property type="entry name" value="Anthrax protective antigen"/>
    <property type="match status" value="1"/>
</dbReference>
<name>A0A2A9M600_BESBE</name>
<dbReference type="Gene3D" id="3.90.182.10">
    <property type="entry name" value="Toxin - Anthrax Protective Antigen,domain 1"/>
    <property type="match status" value="1"/>
</dbReference>
<feature type="domain" description="PA14" evidence="2">
    <location>
        <begin position="233"/>
        <end position="400"/>
    </location>
</feature>
<dbReference type="PROSITE" id="PS51820">
    <property type="entry name" value="PA14"/>
    <property type="match status" value="1"/>
</dbReference>
<gene>
    <name evidence="3" type="ORF">BESB_085680</name>
</gene>
<dbReference type="KEGG" id="bbes:BESB_085680"/>
<feature type="chain" id="PRO_5012247793" evidence="1">
    <location>
        <begin position="21"/>
        <end position="857"/>
    </location>
</feature>
<reference evidence="3 4" key="1">
    <citation type="submission" date="2017-09" db="EMBL/GenBank/DDBJ databases">
        <title>Genome sequencing of Besnoitia besnoiti strain Bb-Ger1.</title>
        <authorList>
            <person name="Schares G."/>
            <person name="Venepally P."/>
            <person name="Lorenzi H.A."/>
        </authorList>
    </citation>
    <scope>NUCLEOTIDE SEQUENCE [LARGE SCALE GENOMIC DNA]</scope>
    <source>
        <strain evidence="3 4">Bb-Ger1</strain>
    </source>
</reference>
<evidence type="ECO:0000259" key="2">
    <source>
        <dbReference type="PROSITE" id="PS51820"/>
    </source>
</evidence>
<dbReference type="OrthoDB" id="329401at2759"/>
<evidence type="ECO:0000313" key="3">
    <source>
        <dbReference type="EMBL" id="PFH33369.1"/>
    </source>
</evidence>
<evidence type="ECO:0000256" key="1">
    <source>
        <dbReference type="SAM" id="SignalP"/>
    </source>
</evidence>
<dbReference type="VEuPathDB" id="ToxoDB:BESB_085680"/>
<dbReference type="InterPro" id="IPR036943">
    <property type="entry name" value="FN_type2_sf"/>
</dbReference>
<comment type="caution">
    <text evidence="3">The sequence shown here is derived from an EMBL/GenBank/DDBJ whole genome shotgun (WGS) entry which is preliminary data.</text>
</comment>
<dbReference type="Proteomes" id="UP000224006">
    <property type="component" value="Chromosome VIII"/>
</dbReference>
<dbReference type="InterPro" id="IPR037524">
    <property type="entry name" value="PA14/GLEYA"/>
</dbReference>